<dbReference type="KEGG" id="asem:NNL22_02280"/>
<keyword evidence="1" id="KW-0812">Transmembrane</keyword>
<dbReference type="RefSeq" id="WP_251812708.1">
    <property type="nucleotide sequence ID" value="NZ_CP101527.1"/>
</dbReference>
<proteinExistence type="predicted"/>
<name>A0A9E8HIU1_9ALTE</name>
<keyword evidence="1" id="KW-1133">Transmembrane helix</keyword>
<keyword evidence="1" id="KW-0472">Membrane</keyword>
<dbReference type="EMBL" id="CP101527">
    <property type="protein sequence ID" value="UZW75450.1"/>
    <property type="molecule type" value="Genomic_DNA"/>
</dbReference>
<evidence type="ECO:0000256" key="1">
    <source>
        <dbReference type="SAM" id="Phobius"/>
    </source>
</evidence>
<feature type="transmembrane region" description="Helical" evidence="1">
    <location>
        <begin position="16"/>
        <end position="35"/>
    </location>
</feature>
<gene>
    <name evidence="2" type="ORF">NNL22_02280</name>
</gene>
<keyword evidence="3" id="KW-1185">Reference proteome</keyword>
<evidence type="ECO:0000313" key="2">
    <source>
        <dbReference type="EMBL" id="UZW75450.1"/>
    </source>
</evidence>
<reference evidence="2" key="1">
    <citation type="submission" date="2022-07" db="EMBL/GenBank/DDBJ databases">
        <title>Alkalimarinus sp. nov., isolated from gut of a Alitta virens.</title>
        <authorList>
            <person name="Yang A.I."/>
            <person name="Shin N.-R."/>
        </authorList>
    </citation>
    <scope>NUCLEOTIDE SEQUENCE</scope>
    <source>
        <strain evidence="2">FA028</strain>
    </source>
</reference>
<evidence type="ECO:0000313" key="3">
    <source>
        <dbReference type="Proteomes" id="UP001164472"/>
    </source>
</evidence>
<evidence type="ECO:0008006" key="4">
    <source>
        <dbReference type="Google" id="ProtNLM"/>
    </source>
</evidence>
<protein>
    <recommendedName>
        <fullName evidence="4">MSHA biogenesis protein MshP</fullName>
    </recommendedName>
</protein>
<sequence>MYPKLHDSYRKRQQGIGLPVALFVITVLALIVVALTDLEESSGISFGLDINSMRAFYAAESGAQVALAEVFPAGGTVGSCSSISPTVISFTASGLNGCQATVGCSVATDSGISYFSLQSTGSCGSGVDTAERVIVVRARQ</sequence>
<dbReference type="Proteomes" id="UP001164472">
    <property type="component" value="Chromosome"/>
</dbReference>
<organism evidence="2 3">
    <name type="scientific">Alkalimarinus sediminis</name>
    <dbReference type="NCBI Taxonomy" id="1632866"/>
    <lineage>
        <taxon>Bacteria</taxon>
        <taxon>Pseudomonadati</taxon>
        <taxon>Pseudomonadota</taxon>
        <taxon>Gammaproteobacteria</taxon>
        <taxon>Alteromonadales</taxon>
        <taxon>Alteromonadaceae</taxon>
        <taxon>Alkalimarinus</taxon>
    </lineage>
</organism>
<accession>A0A9E8HIU1</accession>
<dbReference type="AlphaFoldDB" id="A0A9E8HIU1"/>